<dbReference type="VEuPathDB" id="VectorBase:RSAN_038329"/>
<reference evidence="2" key="2">
    <citation type="submission" date="2021-09" db="EMBL/GenBank/DDBJ databases">
        <authorList>
            <person name="Jia N."/>
            <person name="Wang J."/>
            <person name="Shi W."/>
            <person name="Du L."/>
            <person name="Sun Y."/>
            <person name="Zhan W."/>
            <person name="Jiang J."/>
            <person name="Wang Q."/>
            <person name="Zhang B."/>
            <person name="Ji P."/>
            <person name="Sakyi L.B."/>
            <person name="Cui X."/>
            <person name="Yuan T."/>
            <person name="Jiang B."/>
            <person name="Yang W."/>
            <person name="Lam T.T.-Y."/>
            <person name="Chang Q."/>
            <person name="Ding S."/>
            <person name="Wang X."/>
            <person name="Zhu J."/>
            <person name="Ruan X."/>
            <person name="Zhao L."/>
            <person name="Wei J."/>
            <person name="Que T."/>
            <person name="Du C."/>
            <person name="Cheng J."/>
            <person name="Dai P."/>
            <person name="Han X."/>
            <person name="Huang E."/>
            <person name="Gao Y."/>
            <person name="Liu J."/>
            <person name="Shao H."/>
            <person name="Ye R."/>
            <person name="Li L."/>
            <person name="Wei W."/>
            <person name="Wang X."/>
            <person name="Wang C."/>
            <person name="Huo Q."/>
            <person name="Li W."/>
            <person name="Guo W."/>
            <person name="Chen H."/>
            <person name="Chen S."/>
            <person name="Zhou L."/>
            <person name="Zhou L."/>
            <person name="Ni X."/>
            <person name="Tian J."/>
            <person name="Zhou Y."/>
            <person name="Sheng Y."/>
            <person name="Liu T."/>
            <person name="Pan Y."/>
            <person name="Xia L."/>
            <person name="Li J."/>
            <person name="Zhao F."/>
            <person name="Cao W."/>
        </authorList>
    </citation>
    <scope>NUCLEOTIDE SEQUENCE</scope>
    <source>
        <strain evidence="2">Rsan-2018</strain>
        <tissue evidence="2">Larvae</tissue>
    </source>
</reference>
<comment type="caution">
    <text evidence="2">The sequence shown here is derived from an EMBL/GenBank/DDBJ whole genome shotgun (WGS) entry which is preliminary data.</text>
</comment>
<reference evidence="2" key="1">
    <citation type="journal article" date="2020" name="Cell">
        <title>Large-Scale Comparative Analyses of Tick Genomes Elucidate Their Genetic Diversity and Vector Capacities.</title>
        <authorList>
            <consortium name="Tick Genome and Microbiome Consortium (TIGMIC)"/>
            <person name="Jia N."/>
            <person name="Wang J."/>
            <person name="Shi W."/>
            <person name="Du L."/>
            <person name="Sun Y."/>
            <person name="Zhan W."/>
            <person name="Jiang J.F."/>
            <person name="Wang Q."/>
            <person name="Zhang B."/>
            <person name="Ji P."/>
            <person name="Bell-Sakyi L."/>
            <person name="Cui X.M."/>
            <person name="Yuan T.T."/>
            <person name="Jiang B.G."/>
            <person name="Yang W.F."/>
            <person name="Lam T.T."/>
            <person name="Chang Q.C."/>
            <person name="Ding S.J."/>
            <person name="Wang X.J."/>
            <person name="Zhu J.G."/>
            <person name="Ruan X.D."/>
            <person name="Zhao L."/>
            <person name="Wei J.T."/>
            <person name="Ye R.Z."/>
            <person name="Que T.C."/>
            <person name="Du C.H."/>
            <person name="Zhou Y.H."/>
            <person name="Cheng J.X."/>
            <person name="Dai P.F."/>
            <person name="Guo W.B."/>
            <person name="Han X.H."/>
            <person name="Huang E.J."/>
            <person name="Li L.F."/>
            <person name="Wei W."/>
            <person name="Gao Y.C."/>
            <person name="Liu J.Z."/>
            <person name="Shao H.Z."/>
            <person name="Wang X."/>
            <person name="Wang C.C."/>
            <person name="Yang T.C."/>
            <person name="Huo Q.B."/>
            <person name="Li W."/>
            <person name="Chen H.Y."/>
            <person name="Chen S.E."/>
            <person name="Zhou L.G."/>
            <person name="Ni X.B."/>
            <person name="Tian J.H."/>
            <person name="Sheng Y."/>
            <person name="Liu T."/>
            <person name="Pan Y.S."/>
            <person name="Xia L.Y."/>
            <person name="Li J."/>
            <person name="Zhao F."/>
            <person name="Cao W.C."/>
        </authorList>
    </citation>
    <scope>NUCLEOTIDE SEQUENCE</scope>
    <source>
        <strain evidence="2">Rsan-2018</strain>
    </source>
</reference>
<keyword evidence="1" id="KW-1133">Transmembrane helix</keyword>
<keyword evidence="1" id="KW-0812">Transmembrane</keyword>
<dbReference type="Proteomes" id="UP000821837">
    <property type="component" value="Unassembled WGS sequence"/>
</dbReference>
<name>A0A9D4PCM9_RHISA</name>
<keyword evidence="3" id="KW-1185">Reference proteome</keyword>
<protein>
    <submittedName>
        <fullName evidence="2">Uncharacterized protein</fullName>
    </submittedName>
</protein>
<evidence type="ECO:0000313" key="3">
    <source>
        <dbReference type="Proteomes" id="UP000821837"/>
    </source>
</evidence>
<gene>
    <name evidence="2" type="ORF">HPB52_012681</name>
</gene>
<sequence length="152" mass="16610">MNEQVGNGTAERVIFGVVSVARSEYMWMPRALVVVCVVALIIVSCLVGLYVAGILRRRVMFSQRDRNGMGGNSGQPVGYELGWQQAPRCPMETPVTYSCAVTAPTWQYPAPNAYGAQQGYSGQPWAAQQHSYPPPYYPPGTVPKNVAPLYPV</sequence>
<proteinExistence type="predicted"/>
<dbReference type="AlphaFoldDB" id="A0A9D4PCM9"/>
<evidence type="ECO:0000313" key="2">
    <source>
        <dbReference type="EMBL" id="KAH7935711.1"/>
    </source>
</evidence>
<dbReference type="EMBL" id="JABSTV010001255">
    <property type="protein sequence ID" value="KAH7935711.1"/>
    <property type="molecule type" value="Genomic_DNA"/>
</dbReference>
<accession>A0A9D4PCM9</accession>
<dbReference type="OrthoDB" id="6510819at2759"/>
<feature type="transmembrane region" description="Helical" evidence="1">
    <location>
        <begin position="31"/>
        <end position="55"/>
    </location>
</feature>
<keyword evidence="1" id="KW-0472">Membrane</keyword>
<organism evidence="2 3">
    <name type="scientific">Rhipicephalus sanguineus</name>
    <name type="common">Brown dog tick</name>
    <name type="synonym">Ixodes sanguineus</name>
    <dbReference type="NCBI Taxonomy" id="34632"/>
    <lineage>
        <taxon>Eukaryota</taxon>
        <taxon>Metazoa</taxon>
        <taxon>Ecdysozoa</taxon>
        <taxon>Arthropoda</taxon>
        <taxon>Chelicerata</taxon>
        <taxon>Arachnida</taxon>
        <taxon>Acari</taxon>
        <taxon>Parasitiformes</taxon>
        <taxon>Ixodida</taxon>
        <taxon>Ixodoidea</taxon>
        <taxon>Ixodidae</taxon>
        <taxon>Rhipicephalinae</taxon>
        <taxon>Rhipicephalus</taxon>
        <taxon>Rhipicephalus</taxon>
    </lineage>
</organism>
<evidence type="ECO:0000256" key="1">
    <source>
        <dbReference type="SAM" id="Phobius"/>
    </source>
</evidence>
<dbReference type="OMA" id="ARSEYMW"/>